<accession>A0A0B7FBN8</accession>
<organism evidence="3 4">
    <name type="scientific">Thanatephorus cucumeris (strain AG1-IB / isolate 7/3/14)</name>
    <name type="common">Lettuce bottom rot fungus</name>
    <name type="synonym">Rhizoctonia solani</name>
    <dbReference type="NCBI Taxonomy" id="1108050"/>
    <lineage>
        <taxon>Eukaryota</taxon>
        <taxon>Fungi</taxon>
        <taxon>Dikarya</taxon>
        <taxon>Basidiomycota</taxon>
        <taxon>Agaricomycotina</taxon>
        <taxon>Agaricomycetes</taxon>
        <taxon>Cantharellales</taxon>
        <taxon>Ceratobasidiaceae</taxon>
        <taxon>Rhizoctonia</taxon>
        <taxon>Rhizoctonia solani AG-1</taxon>
    </lineage>
</organism>
<dbReference type="InterPro" id="IPR001810">
    <property type="entry name" value="F-box_dom"/>
</dbReference>
<evidence type="ECO:0000256" key="1">
    <source>
        <dbReference type="SAM" id="MobiDB-lite"/>
    </source>
</evidence>
<evidence type="ECO:0000313" key="3">
    <source>
        <dbReference type="EMBL" id="CEL53583.1"/>
    </source>
</evidence>
<dbReference type="InterPro" id="IPR036047">
    <property type="entry name" value="F-box-like_dom_sf"/>
</dbReference>
<name>A0A0B7FBN8_THACB</name>
<protein>
    <recommendedName>
        <fullName evidence="2">F-box domain-containing protein</fullName>
    </recommendedName>
</protein>
<evidence type="ECO:0000313" key="4">
    <source>
        <dbReference type="Proteomes" id="UP000059188"/>
    </source>
</evidence>
<dbReference type="SUPFAM" id="SSF81383">
    <property type="entry name" value="F-box domain"/>
    <property type="match status" value="1"/>
</dbReference>
<keyword evidence="4" id="KW-1185">Reference proteome</keyword>
<sequence length="678" mass="78404">MAPTTRSSKRRIADTSLATPEPHGQTAAVPQGDAYNEQSDEEQSDAETEAEPAKKRARRTRKEKDDYRPPKQTKVKGKLQIFKNLPVEVFIGIAKYLHPFDLVLLSRVNKFFRELFMSRQATSIWISARLNVPGLPPCPPELCEPQYAALIFTKMCSYCGKYAPRHMDSILLVRLCSSCRDRQYKLIPAIRERIFDLSLLPQSRELIPRNFRPYGWLCLSSDADAVESKLNELEATGDEEALARWKVERRKAVQDRDANAEHFRSWFAARDQERGIELVQQKDAHQVEVESRLISIGWEQQDHCAIDHRRRKQWLSLVRSPKVLTDRAWDKLLPQLLVHLEANKKERLERECRARRNERDSAFQEFWSRLRQESPPLLQLVQEQLDSEEPSPSSAKPELHSLCRVFPSSYKARDWPEYDKLINEDIPGSEMKLRLLENQDCFNEFVQKWATQLEEMLIERVPDHVLPPDFNIPGYSLTANTNPADTIFPGIQMLLRADVIFKRGEYGDISYYPDDFSDLPHSSRLYYDTEWSSIATDLLHALGRPDATYLEMQLLGYNFQCGRCNANSGTMGWKSMVRHYSSQKSTWLERSQRSSVRSAQDFVYLFTHDTKVENAKPLVRILSKSDISASSHYSYSPGSQCLVCNSVGLIESYPEANMKDHLRDVHLIEEPEKGKHYS</sequence>
<feature type="region of interest" description="Disordered" evidence="1">
    <location>
        <begin position="1"/>
        <end position="73"/>
    </location>
</feature>
<dbReference type="EMBL" id="LN679112">
    <property type="protein sequence ID" value="CEL53583.1"/>
    <property type="molecule type" value="Genomic_DNA"/>
</dbReference>
<evidence type="ECO:0000259" key="2">
    <source>
        <dbReference type="PROSITE" id="PS50181"/>
    </source>
</evidence>
<dbReference type="Proteomes" id="UP000059188">
    <property type="component" value="Unassembled WGS sequence"/>
</dbReference>
<dbReference type="AlphaFoldDB" id="A0A0B7FBN8"/>
<gene>
    <name evidence="3" type="ORF">RSOLAG1IB_06438</name>
</gene>
<feature type="compositionally biased region" description="Acidic residues" evidence="1">
    <location>
        <begin position="38"/>
        <end position="50"/>
    </location>
</feature>
<proteinExistence type="predicted"/>
<dbReference type="OrthoDB" id="2322499at2759"/>
<dbReference type="CDD" id="cd09917">
    <property type="entry name" value="F-box_SF"/>
    <property type="match status" value="1"/>
</dbReference>
<reference evidence="3 4" key="1">
    <citation type="submission" date="2014-11" db="EMBL/GenBank/DDBJ databases">
        <authorList>
            <person name="Wibberg Daniel"/>
        </authorList>
    </citation>
    <scope>NUCLEOTIDE SEQUENCE [LARGE SCALE GENOMIC DNA]</scope>
    <source>
        <strain evidence="3">Rhizoctonia solani AG1-IB 7/3/14</strain>
    </source>
</reference>
<feature type="domain" description="F-box" evidence="2">
    <location>
        <begin position="79"/>
        <end position="128"/>
    </location>
</feature>
<dbReference type="PROSITE" id="PS50181">
    <property type="entry name" value="FBOX"/>
    <property type="match status" value="1"/>
</dbReference>